<sequence>MFSEPRKGKATNSTAVVAQRDAIQQEDRKSATTTVAKRRESRKHTLRDSVHPYDSSTKATRNVGRIDSSLDADKPVPLNPVLSRVKVGGQEEGPIPGPARSYKGIRSQDAKQGNGRGYGTGFVALPHNFTRPDVVASRGLALMLIAANREATQAQEAKLYATAEPQVLEPEDVRIGTKGGEKRKERLDAGPSTPNRVTVDNGKEKGRGQKRKRETGEEDDKGRTGELTQRRKKSN</sequence>
<gene>
    <name evidence="1" type="ORF">BDN72DRAFT_859917</name>
</gene>
<proteinExistence type="predicted"/>
<evidence type="ECO:0000313" key="2">
    <source>
        <dbReference type="Proteomes" id="UP000308600"/>
    </source>
</evidence>
<dbReference type="Proteomes" id="UP000308600">
    <property type="component" value="Unassembled WGS sequence"/>
</dbReference>
<protein>
    <submittedName>
        <fullName evidence="1">Uncharacterized protein</fullName>
    </submittedName>
</protein>
<accession>A0ACD3ALU1</accession>
<evidence type="ECO:0000313" key="1">
    <source>
        <dbReference type="EMBL" id="TFK66455.1"/>
    </source>
</evidence>
<reference evidence="1 2" key="1">
    <citation type="journal article" date="2019" name="Nat. Ecol. Evol.">
        <title>Megaphylogeny resolves global patterns of mushroom evolution.</title>
        <authorList>
            <person name="Varga T."/>
            <person name="Krizsan K."/>
            <person name="Foldi C."/>
            <person name="Dima B."/>
            <person name="Sanchez-Garcia M."/>
            <person name="Sanchez-Ramirez S."/>
            <person name="Szollosi G.J."/>
            <person name="Szarkandi J.G."/>
            <person name="Papp V."/>
            <person name="Albert L."/>
            <person name="Andreopoulos W."/>
            <person name="Angelini C."/>
            <person name="Antonin V."/>
            <person name="Barry K.W."/>
            <person name="Bougher N.L."/>
            <person name="Buchanan P."/>
            <person name="Buyck B."/>
            <person name="Bense V."/>
            <person name="Catcheside P."/>
            <person name="Chovatia M."/>
            <person name="Cooper J."/>
            <person name="Damon W."/>
            <person name="Desjardin D."/>
            <person name="Finy P."/>
            <person name="Geml J."/>
            <person name="Haridas S."/>
            <person name="Hughes K."/>
            <person name="Justo A."/>
            <person name="Karasinski D."/>
            <person name="Kautmanova I."/>
            <person name="Kiss B."/>
            <person name="Kocsube S."/>
            <person name="Kotiranta H."/>
            <person name="LaButti K.M."/>
            <person name="Lechner B.E."/>
            <person name="Liimatainen K."/>
            <person name="Lipzen A."/>
            <person name="Lukacs Z."/>
            <person name="Mihaltcheva S."/>
            <person name="Morgado L.N."/>
            <person name="Niskanen T."/>
            <person name="Noordeloos M.E."/>
            <person name="Ohm R.A."/>
            <person name="Ortiz-Santana B."/>
            <person name="Ovrebo C."/>
            <person name="Racz N."/>
            <person name="Riley R."/>
            <person name="Savchenko A."/>
            <person name="Shiryaev A."/>
            <person name="Soop K."/>
            <person name="Spirin V."/>
            <person name="Szebenyi C."/>
            <person name="Tomsovsky M."/>
            <person name="Tulloss R.E."/>
            <person name="Uehling J."/>
            <person name="Grigoriev I.V."/>
            <person name="Vagvolgyi C."/>
            <person name="Papp T."/>
            <person name="Martin F.M."/>
            <person name="Miettinen O."/>
            <person name="Hibbett D.S."/>
            <person name="Nagy L.G."/>
        </authorList>
    </citation>
    <scope>NUCLEOTIDE SEQUENCE [LARGE SCALE GENOMIC DNA]</scope>
    <source>
        <strain evidence="1 2">NL-1719</strain>
    </source>
</reference>
<dbReference type="EMBL" id="ML208405">
    <property type="protein sequence ID" value="TFK66455.1"/>
    <property type="molecule type" value="Genomic_DNA"/>
</dbReference>
<name>A0ACD3ALU1_9AGAR</name>
<organism evidence="1 2">
    <name type="scientific">Pluteus cervinus</name>
    <dbReference type="NCBI Taxonomy" id="181527"/>
    <lineage>
        <taxon>Eukaryota</taxon>
        <taxon>Fungi</taxon>
        <taxon>Dikarya</taxon>
        <taxon>Basidiomycota</taxon>
        <taxon>Agaricomycotina</taxon>
        <taxon>Agaricomycetes</taxon>
        <taxon>Agaricomycetidae</taxon>
        <taxon>Agaricales</taxon>
        <taxon>Pluteineae</taxon>
        <taxon>Pluteaceae</taxon>
        <taxon>Pluteus</taxon>
    </lineage>
</organism>
<keyword evidence="2" id="KW-1185">Reference proteome</keyword>